<organism evidence="1 2">
    <name type="scientific">Drosophila rubida</name>
    <dbReference type="NCBI Taxonomy" id="30044"/>
    <lineage>
        <taxon>Eukaryota</taxon>
        <taxon>Metazoa</taxon>
        <taxon>Ecdysozoa</taxon>
        <taxon>Arthropoda</taxon>
        <taxon>Hexapoda</taxon>
        <taxon>Insecta</taxon>
        <taxon>Pterygota</taxon>
        <taxon>Neoptera</taxon>
        <taxon>Endopterygota</taxon>
        <taxon>Diptera</taxon>
        <taxon>Brachycera</taxon>
        <taxon>Muscomorpha</taxon>
        <taxon>Ephydroidea</taxon>
        <taxon>Drosophilidae</taxon>
        <taxon>Drosophila</taxon>
    </lineage>
</organism>
<accession>A0AAD4JSD0</accession>
<evidence type="ECO:0000313" key="1">
    <source>
        <dbReference type="EMBL" id="KAH8355777.1"/>
    </source>
</evidence>
<reference evidence="1" key="1">
    <citation type="journal article" date="2021" name="Mol. Ecol. Resour.">
        <title>Phylogenomic analyses of the genus Drosophila reveals genomic signals of climate adaptation.</title>
        <authorList>
            <person name="Li F."/>
            <person name="Rane R.V."/>
            <person name="Luria V."/>
            <person name="Xiong Z."/>
            <person name="Chen J."/>
            <person name="Li Z."/>
            <person name="Catullo R.A."/>
            <person name="Griffin P.C."/>
            <person name="Schiffer M."/>
            <person name="Pearce S."/>
            <person name="Lee S.F."/>
            <person name="McElroy K."/>
            <person name="Stocker A."/>
            <person name="Shirriffs J."/>
            <person name="Cockerell F."/>
            <person name="Coppin C."/>
            <person name="Sgro C.M."/>
            <person name="Karger A."/>
            <person name="Cain J.W."/>
            <person name="Weber J.A."/>
            <person name="Santpere G."/>
            <person name="Kirschner M.W."/>
            <person name="Hoffmann A.A."/>
            <person name="Oakeshott J.G."/>
            <person name="Zhang G."/>
        </authorList>
    </citation>
    <scope>NUCLEOTIDE SEQUENCE</scope>
    <source>
        <strain evidence="1">BGI-SZ-2011g</strain>
    </source>
</reference>
<evidence type="ECO:0008006" key="3">
    <source>
        <dbReference type="Google" id="ProtNLM"/>
    </source>
</evidence>
<sequence>MREWQLRWDNDADHGRVTLRFFPDAGFVFSRPDFGFSLRAGFLLTGHGSLNGFLHQRALSSTPACSCGAPLESWLHMLCECPLYADIRRLDDMGILLEHGVWCVHGVTTS</sequence>
<feature type="non-terminal residue" evidence="1">
    <location>
        <position position="110"/>
    </location>
</feature>
<name>A0AAD4JSD0_9MUSC</name>
<proteinExistence type="predicted"/>
<gene>
    <name evidence="1" type="ORF">KR093_005162</name>
</gene>
<protein>
    <recommendedName>
        <fullName evidence="3">Reverse transcriptase</fullName>
    </recommendedName>
</protein>
<comment type="caution">
    <text evidence="1">The sequence shown here is derived from an EMBL/GenBank/DDBJ whole genome shotgun (WGS) entry which is preliminary data.</text>
</comment>
<keyword evidence="2" id="KW-1185">Reference proteome</keyword>
<dbReference type="Proteomes" id="UP001200034">
    <property type="component" value="Unassembled WGS sequence"/>
</dbReference>
<evidence type="ECO:0000313" key="2">
    <source>
        <dbReference type="Proteomes" id="UP001200034"/>
    </source>
</evidence>
<dbReference type="AlphaFoldDB" id="A0AAD4JSD0"/>
<dbReference type="EMBL" id="JAJJHW010003634">
    <property type="protein sequence ID" value="KAH8355777.1"/>
    <property type="molecule type" value="Genomic_DNA"/>
</dbReference>